<proteinExistence type="predicted"/>
<dbReference type="Pfam" id="PF11162">
    <property type="entry name" value="DUF2946"/>
    <property type="match status" value="1"/>
</dbReference>
<dbReference type="STRING" id="1385369.N825_28510"/>
<dbReference type="Proteomes" id="UP000019486">
    <property type="component" value="Unassembled WGS sequence"/>
</dbReference>
<accession>W9H5D7</accession>
<dbReference type="AlphaFoldDB" id="W9H5D7"/>
<keyword evidence="2" id="KW-1185">Reference proteome</keyword>
<dbReference type="InterPro" id="IPR021333">
    <property type="entry name" value="DUF2946"/>
</dbReference>
<evidence type="ECO:0000313" key="1">
    <source>
        <dbReference type="EMBL" id="EWY41450.1"/>
    </source>
</evidence>
<gene>
    <name evidence="1" type="ORF">N825_28510</name>
</gene>
<evidence type="ECO:0008006" key="3">
    <source>
        <dbReference type="Google" id="ProtNLM"/>
    </source>
</evidence>
<reference evidence="1 2" key="1">
    <citation type="submission" date="2013-08" db="EMBL/GenBank/DDBJ databases">
        <title>The genome sequence of Skermanella stibiiresistens.</title>
        <authorList>
            <person name="Zhu W."/>
            <person name="Wang G."/>
        </authorList>
    </citation>
    <scope>NUCLEOTIDE SEQUENCE [LARGE SCALE GENOMIC DNA]</scope>
    <source>
        <strain evidence="1 2">SB22</strain>
    </source>
</reference>
<evidence type="ECO:0000313" key="2">
    <source>
        <dbReference type="Proteomes" id="UP000019486"/>
    </source>
</evidence>
<dbReference type="EMBL" id="AVFL01000004">
    <property type="protein sequence ID" value="EWY41450.1"/>
    <property type="molecule type" value="Genomic_DNA"/>
</dbReference>
<protein>
    <recommendedName>
        <fullName evidence="3">DUF2946 domain-containing protein</fullName>
    </recommendedName>
</protein>
<dbReference type="RefSeq" id="WP_084164512.1">
    <property type="nucleotide sequence ID" value="NZ_AVFL01000004.1"/>
</dbReference>
<comment type="caution">
    <text evidence="1">The sequence shown here is derived from an EMBL/GenBank/DDBJ whole genome shotgun (WGS) entry which is preliminary data.</text>
</comment>
<sequence length="129" mass="12976">MAGGRFTRLPRRAGLLVGAVAFLCQILAFAFAAAPVSAQLHTIEICTASGTKTVTLDGAGEPSAPAGATHDDECPACPLATCLLGPPSAPGTVLPPMLVRRAAATLSALDIATVWLHSSPQARAPPVPA</sequence>
<name>W9H5D7_9PROT</name>
<organism evidence="1 2">
    <name type="scientific">Skermanella stibiiresistens SB22</name>
    <dbReference type="NCBI Taxonomy" id="1385369"/>
    <lineage>
        <taxon>Bacteria</taxon>
        <taxon>Pseudomonadati</taxon>
        <taxon>Pseudomonadota</taxon>
        <taxon>Alphaproteobacteria</taxon>
        <taxon>Rhodospirillales</taxon>
        <taxon>Azospirillaceae</taxon>
        <taxon>Skermanella</taxon>
    </lineage>
</organism>